<sequence length="38" mass="4287">MQSNHREKTRGKRAGGNPINKFIYSEKLGHIISRGTFG</sequence>
<dbReference type="Proteomes" id="UP000245124">
    <property type="component" value="Unassembled WGS sequence"/>
</dbReference>
<comment type="caution">
    <text evidence="1">The sequence shown here is derived from an EMBL/GenBank/DDBJ whole genome shotgun (WGS) entry which is preliminary data.</text>
</comment>
<name>A0A2R5FXA0_NOSCO</name>
<organism evidence="1 2">
    <name type="scientific">Nostoc commune NIES-4072</name>
    <dbReference type="NCBI Taxonomy" id="2005467"/>
    <lineage>
        <taxon>Bacteria</taxon>
        <taxon>Bacillati</taxon>
        <taxon>Cyanobacteriota</taxon>
        <taxon>Cyanophyceae</taxon>
        <taxon>Nostocales</taxon>
        <taxon>Nostocaceae</taxon>
        <taxon>Nostoc</taxon>
    </lineage>
</organism>
<evidence type="ECO:0000313" key="1">
    <source>
        <dbReference type="EMBL" id="GBG20284.1"/>
    </source>
</evidence>
<dbReference type="EMBL" id="BDUD01000001">
    <property type="protein sequence ID" value="GBG20284.1"/>
    <property type="molecule type" value="Genomic_DNA"/>
</dbReference>
<proteinExistence type="predicted"/>
<protein>
    <submittedName>
        <fullName evidence="1">Uncharacterized protein</fullName>
    </submittedName>
</protein>
<reference evidence="1 2" key="1">
    <citation type="submission" date="2017-06" db="EMBL/GenBank/DDBJ databases">
        <title>Genome sequencing of cyanobaciteial culture collection at National Institute for Environmental Studies (NIES).</title>
        <authorList>
            <person name="Hirose Y."/>
            <person name="Shimura Y."/>
            <person name="Fujisawa T."/>
            <person name="Nakamura Y."/>
            <person name="Kawachi M."/>
        </authorList>
    </citation>
    <scope>NUCLEOTIDE SEQUENCE [LARGE SCALE GENOMIC DNA]</scope>
    <source>
        <strain evidence="1 2">NIES-4072</strain>
    </source>
</reference>
<accession>A0A2R5FXA0</accession>
<keyword evidence="2" id="KW-1185">Reference proteome</keyword>
<gene>
    <name evidence="1" type="ORF">NIES4072_39610</name>
</gene>
<evidence type="ECO:0000313" key="2">
    <source>
        <dbReference type="Proteomes" id="UP000245124"/>
    </source>
</evidence>
<dbReference type="AlphaFoldDB" id="A0A2R5FXA0"/>